<proteinExistence type="predicted"/>
<gene>
    <name evidence="1" type="ORF">EA473_06140</name>
</gene>
<dbReference type="AlphaFoldDB" id="A0A3N6M1Z2"/>
<comment type="caution">
    <text evidence="1">The sequence shown here is derived from an EMBL/GenBank/DDBJ whole genome shotgun (WGS) entry which is preliminary data.</text>
</comment>
<keyword evidence="2" id="KW-1185">Reference proteome</keyword>
<sequence length="157" mass="17700">MLRKLIIDKLSPVRKILNRFATISSCSLSYSLRLYVGHRTLDQYTVLLRNVIPVEDCPHRVQSVVLDVTVDQPRDCAVNPFRVPAGSCAVAVQVGVTVPAEFNARCVHWFVRIWVLPVVEVELGSGLANRALLHVLVLRFDMEWPVAATRGDQDLRR</sequence>
<dbReference type="EMBL" id="REGA01000004">
    <property type="protein sequence ID" value="RQG95767.1"/>
    <property type="molecule type" value="Genomic_DNA"/>
</dbReference>
<evidence type="ECO:0000313" key="1">
    <source>
        <dbReference type="EMBL" id="RQG95767.1"/>
    </source>
</evidence>
<evidence type="ECO:0000313" key="2">
    <source>
        <dbReference type="Proteomes" id="UP000282323"/>
    </source>
</evidence>
<accession>A0A3N6M1Z2</accession>
<reference evidence="1 2" key="1">
    <citation type="submission" date="2018-10" db="EMBL/GenBank/DDBJ databases">
        <title>Natrarchaeobius chitinivorans gen. nov., sp. nov., and Natrarchaeobius haloalkaliphilus sp. nov., alkaliphilic, chitin-utilizing haloarchaea from hypersaline alkaline lakes.</title>
        <authorList>
            <person name="Sorokin D.Y."/>
            <person name="Elcheninov A.G."/>
            <person name="Kostrikina N.A."/>
            <person name="Bale N.J."/>
            <person name="Sinninghe Damste J.S."/>
            <person name="Khijniak T.V."/>
            <person name="Kublanov I.V."/>
            <person name="Toshchakov S.V."/>
        </authorList>
    </citation>
    <scope>NUCLEOTIDE SEQUENCE [LARGE SCALE GENOMIC DNA]</scope>
    <source>
        <strain evidence="1 2">AArcht4T</strain>
    </source>
</reference>
<organism evidence="1 2">
    <name type="scientific">Natrarchaeobius chitinivorans</name>
    <dbReference type="NCBI Taxonomy" id="1679083"/>
    <lineage>
        <taxon>Archaea</taxon>
        <taxon>Methanobacteriati</taxon>
        <taxon>Methanobacteriota</taxon>
        <taxon>Stenosarchaea group</taxon>
        <taxon>Halobacteria</taxon>
        <taxon>Halobacteriales</taxon>
        <taxon>Natrialbaceae</taxon>
        <taxon>Natrarchaeobius</taxon>
    </lineage>
</organism>
<protein>
    <submittedName>
        <fullName evidence="1">Uncharacterized protein</fullName>
    </submittedName>
</protein>
<name>A0A3N6M1Z2_NATCH</name>
<dbReference type="Proteomes" id="UP000282323">
    <property type="component" value="Unassembled WGS sequence"/>
</dbReference>